<dbReference type="PROSITE" id="PS51683">
    <property type="entry name" value="SAM_OMT_II"/>
    <property type="match status" value="1"/>
</dbReference>
<dbReference type="SUPFAM" id="SSF46785">
    <property type="entry name" value="Winged helix' DNA-binding domain"/>
    <property type="match status" value="1"/>
</dbReference>
<dbReference type="GO" id="GO:0032259">
    <property type="term" value="P:methylation"/>
    <property type="evidence" value="ECO:0007669"/>
    <property type="project" value="UniProtKB-KW"/>
</dbReference>
<dbReference type="RefSeq" id="WP_014786787.1">
    <property type="nucleotide sequence ID" value="NC_018014.1"/>
</dbReference>
<keyword evidence="1 8" id="KW-0489">Methyltransferase</keyword>
<dbReference type="STRING" id="926566.Terro_3309"/>
<feature type="active site" description="Proton acceptor" evidence="4">
    <location>
        <position position="269"/>
    </location>
</feature>
<dbReference type="EC" id="2.1.1.-" evidence="8"/>
<evidence type="ECO:0000256" key="3">
    <source>
        <dbReference type="ARBA" id="ARBA00022691"/>
    </source>
</evidence>
<dbReference type="InterPro" id="IPR029063">
    <property type="entry name" value="SAM-dependent_MTases_sf"/>
</dbReference>
<feature type="domain" description="O-methyltransferase C-terminal" evidence="6">
    <location>
        <begin position="131"/>
        <end position="340"/>
    </location>
</feature>
<dbReference type="PANTHER" id="PTHR43712:SF2">
    <property type="entry name" value="O-METHYLTRANSFERASE CICE"/>
    <property type="match status" value="1"/>
</dbReference>
<dbReference type="OrthoDB" id="7418600at2"/>
<evidence type="ECO:0000259" key="7">
    <source>
        <dbReference type="Pfam" id="PF08100"/>
    </source>
</evidence>
<dbReference type="HOGENOM" id="CLU_005533_12_0_0"/>
<dbReference type="InterPro" id="IPR012967">
    <property type="entry name" value="COMT_dimerisation"/>
</dbReference>
<name>I3ZJV8_TERRK</name>
<sequence length="359" mass="38951">MSQVQTLQAPSSIPQVQDAGTATAPNPQQLLLQAGLGYIVSACLQVFVKLALPDRMGSGPTHLSILAEQAGAHEGHLYRILRVMEMNGIVQQTEPYVYTLTPAGMLLRSDAEGSLADTMEWLTDPLHLQAYSHLTTSVVSGTITFDHIYGEPAFQWFSQPENQKEASLFNNAMTGISNMCLPAILEAYDFSSIRNMVDVGGGHGAILRTILKSYPAMQGIVAEMPTVVSDTRLAIASDELSDRCQAVECNFFASVPAGGDAYFMKHIIHDWEDSSAIRILSNIRQVIPSNGRLILAECVVEEGATPHPGKLLDIEMMVFVGGKERTEEEFRDLLAAGGFRLNHIIPTASPISLLEALPA</sequence>
<dbReference type="PIRSF" id="PIRSF005739">
    <property type="entry name" value="O-mtase"/>
    <property type="match status" value="1"/>
</dbReference>
<dbReference type="PANTHER" id="PTHR43712">
    <property type="entry name" value="PUTATIVE (AFU_ORTHOLOGUE AFUA_4G14580)-RELATED"/>
    <property type="match status" value="1"/>
</dbReference>
<evidence type="ECO:0000256" key="1">
    <source>
        <dbReference type="ARBA" id="ARBA00022603"/>
    </source>
</evidence>
<evidence type="ECO:0000313" key="8">
    <source>
        <dbReference type="EMBL" id="AFL89526.1"/>
    </source>
</evidence>
<dbReference type="InterPro" id="IPR001077">
    <property type="entry name" value="COMT_C"/>
</dbReference>
<gene>
    <name evidence="8" type="ordered locus">Terro_3309</name>
</gene>
<organism evidence="8 9">
    <name type="scientific">Terriglobus roseus (strain DSM 18391 / NRRL B-41598 / KBS 63)</name>
    <dbReference type="NCBI Taxonomy" id="926566"/>
    <lineage>
        <taxon>Bacteria</taxon>
        <taxon>Pseudomonadati</taxon>
        <taxon>Acidobacteriota</taxon>
        <taxon>Terriglobia</taxon>
        <taxon>Terriglobales</taxon>
        <taxon>Acidobacteriaceae</taxon>
        <taxon>Terriglobus</taxon>
    </lineage>
</organism>
<dbReference type="EMBL" id="CP003379">
    <property type="protein sequence ID" value="AFL89526.1"/>
    <property type="molecule type" value="Genomic_DNA"/>
</dbReference>
<protein>
    <submittedName>
        <fullName evidence="8">Hydroxyneurosporene-O-methyltransferase</fullName>
        <ecNumber evidence="8">2.1.1.-</ecNumber>
    </submittedName>
</protein>
<dbReference type="KEGG" id="trs:Terro_3309"/>
<dbReference type="Pfam" id="PF00891">
    <property type="entry name" value="Methyltransf_2"/>
    <property type="match status" value="1"/>
</dbReference>
<dbReference type="GO" id="GO:0008171">
    <property type="term" value="F:O-methyltransferase activity"/>
    <property type="evidence" value="ECO:0007669"/>
    <property type="project" value="InterPro"/>
</dbReference>
<dbReference type="Gene3D" id="1.10.10.10">
    <property type="entry name" value="Winged helix-like DNA-binding domain superfamily/Winged helix DNA-binding domain"/>
    <property type="match status" value="1"/>
</dbReference>
<evidence type="ECO:0000256" key="4">
    <source>
        <dbReference type="PIRSR" id="PIRSR005739-1"/>
    </source>
</evidence>
<dbReference type="Proteomes" id="UP000006056">
    <property type="component" value="Chromosome"/>
</dbReference>
<keyword evidence="9" id="KW-1185">Reference proteome</keyword>
<dbReference type="AlphaFoldDB" id="I3ZJV8"/>
<keyword evidence="3" id="KW-0949">S-adenosyl-L-methionine</keyword>
<dbReference type="InterPro" id="IPR036390">
    <property type="entry name" value="WH_DNA-bd_sf"/>
</dbReference>
<evidence type="ECO:0000313" key="9">
    <source>
        <dbReference type="Proteomes" id="UP000006056"/>
    </source>
</evidence>
<dbReference type="Gene3D" id="3.40.50.150">
    <property type="entry name" value="Vaccinia Virus protein VP39"/>
    <property type="match status" value="1"/>
</dbReference>
<dbReference type="InterPro" id="IPR016461">
    <property type="entry name" value="COMT-like"/>
</dbReference>
<proteinExistence type="predicted"/>
<reference evidence="8 9" key="1">
    <citation type="submission" date="2012-06" db="EMBL/GenBank/DDBJ databases">
        <title>Complete genome of Terriglobus roseus DSM 18391.</title>
        <authorList>
            <consortium name="US DOE Joint Genome Institute (JGI-PGF)"/>
            <person name="Lucas S."/>
            <person name="Copeland A."/>
            <person name="Lapidus A."/>
            <person name="Glavina del Rio T."/>
            <person name="Dalin E."/>
            <person name="Tice H."/>
            <person name="Bruce D."/>
            <person name="Goodwin L."/>
            <person name="Pitluck S."/>
            <person name="Peters L."/>
            <person name="Mikhailova N."/>
            <person name="Munk A.C.C."/>
            <person name="Kyrpides N."/>
            <person name="Mavromatis K."/>
            <person name="Ivanova N."/>
            <person name="Brettin T."/>
            <person name="Detter J.C."/>
            <person name="Han C."/>
            <person name="Larimer F."/>
            <person name="Land M."/>
            <person name="Hauser L."/>
            <person name="Markowitz V."/>
            <person name="Cheng J.-F."/>
            <person name="Hugenholtz P."/>
            <person name="Woyke T."/>
            <person name="Wu D."/>
            <person name="Brambilla E."/>
            <person name="Klenk H.-P."/>
            <person name="Eisen J.A."/>
        </authorList>
    </citation>
    <scope>NUCLEOTIDE SEQUENCE [LARGE SCALE GENOMIC DNA]</scope>
    <source>
        <strain evidence="9">DSM 18391 / NRRL B-41598 / KBS 63</strain>
    </source>
</reference>
<dbReference type="eggNOG" id="COG2226">
    <property type="taxonomic scope" value="Bacteria"/>
</dbReference>
<dbReference type="GO" id="GO:0046983">
    <property type="term" value="F:protein dimerization activity"/>
    <property type="evidence" value="ECO:0007669"/>
    <property type="project" value="InterPro"/>
</dbReference>
<dbReference type="SUPFAM" id="SSF53335">
    <property type="entry name" value="S-adenosyl-L-methionine-dependent methyltransferases"/>
    <property type="match status" value="1"/>
</dbReference>
<dbReference type="InterPro" id="IPR036388">
    <property type="entry name" value="WH-like_DNA-bd_sf"/>
</dbReference>
<evidence type="ECO:0000256" key="2">
    <source>
        <dbReference type="ARBA" id="ARBA00022679"/>
    </source>
</evidence>
<feature type="domain" description="O-methyltransferase dimerisation" evidence="7">
    <location>
        <begin position="36"/>
        <end position="107"/>
    </location>
</feature>
<feature type="region of interest" description="Disordered" evidence="5">
    <location>
        <begin position="1"/>
        <end position="20"/>
    </location>
</feature>
<dbReference type="Pfam" id="PF08100">
    <property type="entry name" value="Dimerisation"/>
    <property type="match status" value="1"/>
</dbReference>
<evidence type="ECO:0000256" key="5">
    <source>
        <dbReference type="SAM" id="MobiDB-lite"/>
    </source>
</evidence>
<accession>I3ZJV8</accession>
<evidence type="ECO:0000259" key="6">
    <source>
        <dbReference type="Pfam" id="PF00891"/>
    </source>
</evidence>
<keyword evidence="2 8" id="KW-0808">Transferase</keyword>